<proteinExistence type="predicted"/>
<sequence length="239" mass="27642">MLRSKYQPLTQHDDDSKFDIEITEVKPKLSIEKTNVSFESTVIDKAIETQVEKYTPYITEITPVVPNTEPNDHHRQDYDTYDIPSKLGFIDKLKIKLTDTTVNIYSNKIILSSNSVIEYDDCHKMLLVWDPHYCENRKLLNNGDSVFTGFRMRNYNGDILFVDNSKTTKVININLLYCNLFVFECEACNVMFEDELLTGRDIEINISGMNEIDLGKSTPKTLVLREGYSNVKADRLNFI</sequence>
<accession>A0A6C0E9H7</accession>
<reference evidence="1" key="1">
    <citation type="journal article" date="2020" name="Nature">
        <title>Giant virus diversity and host interactions through global metagenomics.</title>
        <authorList>
            <person name="Schulz F."/>
            <person name="Roux S."/>
            <person name="Paez-Espino D."/>
            <person name="Jungbluth S."/>
            <person name="Walsh D.A."/>
            <person name="Denef V.J."/>
            <person name="McMahon K.D."/>
            <person name="Konstantinidis K.T."/>
            <person name="Eloe-Fadrosh E.A."/>
            <person name="Kyrpides N.C."/>
            <person name="Woyke T."/>
        </authorList>
    </citation>
    <scope>NUCLEOTIDE SEQUENCE</scope>
    <source>
        <strain evidence="1">GVMAG-M-3300023179-27</strain>
    </source>
</reference>
<evidence type="ECO:0000313" key="1">
    <source>
        <dbReference type="EMBL" id="QHT25786.1"/>
    </source>
</evidence>
<organism evidence="1">
    <name type="scientific">viral metagenome</name>
    <dbReference type="NCBI Taxonomy" id="1070528"/>
    <lineage>
        <taxon>unclassified sequences</taxon>
        <taxon>metagenomes</taxon>
        <taxon>organismal metagenomes</taxon>
    </lineage>
</organism>
<dbReference type="EMBL" id="MN739775">
    <property type="protein sequence ID" value="QHT25786.1"/>
    <property type="molecule type" value="Genomic_DNA"/>
</dbReference>
<name>A0A6C0E9H7_9ZZZZ</name>
<dbReference type="AlphaFoldDB" id="A0A6C0E9H7"/>
<protein>
    <submittedName>
        <fullName evidence="1">Uncharacterized protein</fullName>
    </submittedName>
</protein>